<dbReference type="EMBL" id="CP046052">
    <property type="protein sequence ID" value="QGM45349.1"/>
    <property type="molecule type" value="Genomic_DNA"/>
</dbReference>
<dbReference type="OrthoDB" id="7889158at2"/>
<name>A0A6B8KCD7_9HYPH</name>
<dbReference type="AlphaFoldDB" id="A0A6B8KCD7"/>
<evidence type="ECO:0000313" key="1">
    <source>
        <dbReference type="EMBL" id="QGM45349.1"/>
    </source>
</evidence>
<evidence type="ECO:0000313" key="2">
    <source>
        <dbReference type="Proteomes" id="UP000309061"/>
    </source>
</evidence>
<organism evidence="1 2">
    <name type="scientific">Methylocystis heyeri</name>
    <dbReference type="NCBI Taxonomy" id="391905"/>
    <lineage>
        <taxon>Bacteria</taxon>
        <taxon>Pseudomonadati</taxon>
        <taxon>Pseudomonadota</taxon>
        <taxon>Alphaproteobacteria</taxon>
        <taxon>Hyphomicrobiales</taxon>
        <taxon>Methylocystaceae</taxon>
        <taxon>Methylocystis</taxon>
    </lineage>
</organism>
<dbReference type="Proteomes" id="UP000309061">
    <property type="component" value="Chromosome"/>
</dbReference>
<dbReference type="KEGG" id="mhey:H2LOC_006360"/>
<sequence length="76" mass="8151">MTKLLDRALETVRSLPLAAQDEIARAMLALAKTGEGEPEDIDLGHLAEVLEGLAQAQQRQFATDAEVAAAFGRFEA</sequence>
<proteinExistence type="predicted"/>
<dbReference type="RefSeq" id="WP_136495632.1">
    <property type="nucleotide sequence ID" value="NZ_CP046052.1"/>
</dbReference>
<gene>
    <name evidence="1" type="ORF">H2LOC_006360</name>
</gene>
<accession>A0A6B8KCD7</accession>
<protein>
    <submittedName>
        <fullName evidence="1">Uncharacterized protein</fullName>
    </submittedName>
</protein>
<reference evidence="1 2" key="1">
    <citation type="submission" date="2019-11" db="EMBL/GenBank/DDBJ databases">
        <title>The genome sequence of Methylocystis heyeri.</title>
        <authorList>
            <person name="Oshkin I.Y."/>
            <person name="Miroshnikov K."/>
            <person name="Dedysh S.N."/>
        </authorList>
    </citation>
    <scope>NUCLEOTIDE SEQUENCE [LARGE SCALE GENOMIC DNA]</scope>
    <source>
        <strain evidence="1 2">H2</strain>
    </source>
</reference>
<keyword evidence="2" id="KW-1185">Reference proteome</keyword>